<evidence type="ECO:0000259" key="10">
    <source>
        <dbReference type="PROSITE" id="PS51449"/>
    </source>
</evidence>
<dbReference type="Pfam" id="PF00919">
    <property type="entry name" value="UPF0004"/>
    <property type="match status" value="1"/>
</dbReference>
<dbReference type="NCBIfam" id="TIGR01125">
    <property type="entry name" value="30S ribosomal protein S12 methylthiotransferase RimO"/>
    <property type="match status" value="1"/>
</dbReference>
<feature type="binding site" evidence="8">
    <location>
        <position position="87"/>
    </location>
    <ligand>
        <name>[4Fe-4S] cluster</name>
        <dbReference type="ChEBI" id="CHEBI:49883"/>
        <label>1</label>
    </ligand>
</feature>
<comment type="catalytic activity">
    <reaction evidence="8">
        <text>L-aspartate(89)-[ribosomal protein uS12]-hydrogen + (sulfur carrier)-SH + AH2 + 2 S-adenosyl-L-methionine = 3-methylsulfanyl-L-aspartate(89)-[ribosomal protein uS12]-hydrogen + (sulfur carrier)-H + 5'-deoxyadenosine + L-methionine + A + S-adenosyl-L-homocysteine + 2 H(+)</text>
        <dbReference type="Rhea" id="RHEA:37087"/>
        <dbReference type="Rhea" id="RHEA-COMP:10460"/>
        <dbReference type="Rhea" id="RHEA-COMP:10461"/>
        <dbReference type="Rhea" id="RHEA-COMP:14737"/>
        <dbReference type="Rhea" id="RHEA-COMP:14739"/>
        <dbReference type="ChEBI" id="CHEBI:13193"/>
        <dbReference type="ChEBI" id="CHEBI:15378"/>
        <dbReference type="ChEBI" id="CHEBI:17319"/>
        <dbReference type="ChEBI" id="CHEBI:17499"/>
        <dbReference type="ChEBI" id="CHEBI:29917"/>
        <dbReference type="ChEBI" id="CHEBI:29961"/>
        <dbReference type="ChEBI" id="CHEBI:57844"/>
        <dbReference type="ChEBI" id="CHEBI:57856"/>
        <dbReference type="ChEBI" id="CHEBI:59789"/>
        <dbReference type="ChEBI" id="CHEBI:64428"/>
        <dbReference type="ChEBI" id="CHEBI:73599"/>
        <dbReference type="EC" id="2.8.4.4"/>
    </reaction>
</comment>
<dbReference type="Proteomes" id="UP000007969">
    <property type="component" value="Chromosome"/>
</dbReference>
<evidence type="ECO:0000259" key="9">
    <source>
        <dbReference type="PROSITE" id="PS50926"/>
    </source>
</evidence>
<feature type="domain" description="TRAM" evidence="9">
    <location>
        <begin position="381"/>
        <end position="447"/>
    </location>
</feature>
<dbReference type="InterPro" id="IPR013848">
    <property type="entry name" value="Methylthiotransferase_N"/>
</dbReference>
<dbReference type="PROSITE" id="PS51918">
    <property type="entry name" value="RADICAL_SAM"/>
    <property type="match status" value="1"/>
</dbReference>
<dbReference type="InterPro" id="IPR005840">
    <property type="entry name" value="Ribosomal_uS12_MeSTrfase_RimO"/>
</dbReference>
<organism evidence="12 13">
    <name type="scientific">Clostridium kluyveri (strain NBRC 12016)</name>
    <dbReference type="NCBI Taxonomy" id="583346"/>
    <lineage>
        <taxon>Bacteria</taxon>
        <taxon>Bacillati</taxon>
        <taxon>Bacillota</taxon>
        <taxon>Clostridia</taxon>
        <taxon>Eubacteriales</taxon>
        <taxon>Clostridiaceae</taxon>
        <taxon>Clostridium</taxon>
    </lineage>
</organism>
<dbReference type="InterPro" id="IPR002792">
    <property type="entry name" value="TRAM_dom"/>
</dbReference>
<feature type="domain" description="Radical SAM core" evidence="11">
    <location>
        <begin position="148"/>
        <end position="378"/>
    </location>
</feature>
<keyword evidence="6 8" id="KW-0408">Iron</keyword>
<comment type="subcellular location">
    <subcellularLocation>
        <location evidence="8">Cytoplasm</location>
    </subcellularLocation>
</comment>
<evidence type="ECO:0000256" key="4">
    <source>
        <dbReference type="ARBA" id="ARBA00022691"/>
    </source>
</evidence>
<reference evidence="13" key="1">
    <citation type="submission" date="2005-09" db="EMBL/GenBank/DDBJ databases">
        <title>Complete genome sequence of Clostridium kluyveri and comparative genomics of Clostridia species.</title>
        <authorList>
            <person name="Inui M."/>
            <person name="Nonaka H."/>
            <person name="Shinoda Y."/>
            <person name="Ikenaga Y."/>
            <person name="Abe M."/>
            <person name="Naito K."/>
            <person name="Vertes A.A."/>
            <person name="Yukawa H."/>
        </authorList>
    </citation>
    <scope>NUCLEOTIDE SEQUENCE [LARGE SCALE GENOMIC DNA]</scope>
    <source>
        <strain evidence="13">NBRC 12016</strain>
    </source>
</reference>
<feature type="binding site" evidence="8">
    <location>
        <position position="169"/>
    </location>
    <ligand>
        <name>[4Fe-4S] cluster</name>
        <dbReference type="ChEBI" id="CHEBI:49883"/>
        <label>2</label>
        <note>4Fe-4S-S-AdoMet</note>
    </ligand>
</feature>
<dbReference type="GO" id="GO:0035599">
    <property type="term" value="F:aspartic acid methylthiotransferase activity"/>
    <property type="evidence" value="ECO:0007669"/>
    <property type="project" value="TreeGrafter"/>
</dbReference>
<dbReference type="Gene3D" id="2.40.50.140">
    <property type="entry name" value="Nucleic acid-binding proteins"/>
    <property type="match status" value="1"/>
</dbReference>
<feature type="domain" description="MTTase N-terminal" evidence="10">
    <location>
        <begin position="9"/>
        <end position="124"/>
    </location>
</feature>
<evidence type="ECO:0000256" key="6">
    <source>
        <dbReference type="ARBA" id="ARBA00023004"/>
    </source>
</evidence>
<name>B9E1L4_CLOK1</name>
<comment type="cofactor">
    <cofactor evidence="8">
        <name>[4Fe-4S] cluster</name>
        <dbReference type="ChEBI" id="CHEBI:49883"/>
    </cofactor>
    <text evidence="8">Binds 2 [4Fe-4S] clusters. One cluster is coordinated with 3 cysteines and an exchangeable S-adenosyl-L-methionine.</text>
</comment>
<evidence type="ECO:0000256" key="3">
    <source>
        <dbReference type="ARBA" id="ARBA00022679"/>
    </source>
</evidence>
<evidence type="ECO:0000256" key="7">
    <source>
        <dbReference type="ARBA" id="ARBA00023014"/>
    </source>
</evidence>
<proteinExistence type="inferred from homology"/>
<dbReference type="InterPro" id="IPR005839">
    <property type="entry name" value="Methylthiotransferase"/>
</dbReference>
<evidence type="ECO:0000313" key="12">
    <source>
        <dbReference type="EMBL" id="BAH06389.1"/>
    </source>
</evidence>
<feature type="binding site" evidence="8">
    <location>
        <position position="162"/>
    </location>
    <ligand>
        <name>[4Fe-4S] cluster</name>
        <dbReference type="ChEBI" id="CHEBI:49883"/>
        <label>2</label>
        <note>4Fe-4S-S-AdoMet</note>
    </ligand>
</feature>
<dbReference type="SFLD" id="SFLDS00029">
    <property type="entry name" value="Radical_SAM"/>
    <property type="match status" value="1"/>
</dbReference>
<accession>B9E1L4</accession>
<dbReference type="Pfam" id="PF04055">
    <property type="entry name" value="Radical_SAM"/>
    <property type="match status" value="1"/>
</dbReference>
<dbReference type="SFLD" id="SFLDG01061">
    <property type="entry name" value="methylthiotransferase"/>
    <property type="match status" value="1"/>
</dbReference>
<dbReference type="FunFam" id="2.40.50.140:FF:000210">
    <property type="entry name" value="Ribosomal protein S12 methylthiotransferase RimO"/>
    <property type="match status" value="1"/>
</dbReference>
<dbReference type="SFLD" id="SFLDG01082">
    <property type="entry name" value="B12-binding_domain_containing"/>
    <property type="match status" value="1"/>
</dbReference>
<dbReference type="NCBIfam" id="TIGR00089">
    <property type="entry name" value="MiaB/RimO family radical SAM methylthiotransferase"/>
    <property type="match status" value="1"/>
</dbReference>
<dbReference type="HAMAP" id="MF_01865">
    <property type="entry name" value="MTTase_RimO"/>
    <property type="match status" value="1"/>
</dbReference>
<dbReference type="InterPro" id="IPR038135">
    <property type="entry name" value="Methylthiotransferase_N_sf"/>
</dbReference>
<dbReference type="AlphaFoldDB" id="B9E1L4"/>
<dbReference type="InterPro" id="IPR006638">
    <property type="entry name" value="Elp3/MiaA/NifB-like_rSAM"/>
</dbReference>
<dbReference type="PROSITE" id="PS50926">
    <property type="entry name" value="TRAM"/>
    <property type="match status" value="1"/>
</dbReference>
<protein>
    <recommendedName>
        <fullName evidence="8">Ribosomal protein uS12 methylthiotransferase RimO</fullName>
        <shortName evidence="8">uS12 MTTase</shortName>
        <shortName evidence="8">uS12 methylthiotransferase</shortName>
        <ecNumber evidence="8">2.8.4.4</ecNumber>
    </recommendedName>
    <alternativeName>
        <fullName evidence="8">Ribosomal protein uS12 (aspartate-C(3))-methylthiotransferase</fullName>
    </alternativeName>
    <alternativeName>
        <fullName evidence="8">Ribosome maturation factor RimO</fullName>
    </alternativeName>
</protein>
<dbReference type="Pfam" id="PF18693">
    <property type="entry name" value="TRAM_2"/>
    <property type="match status" value="1"/>
</dbReference>
<evidence type="ECO:0000256" key="8">
    <source>
        <dbReference type="HAMAP-Rule" id="MF_01865"/>
    </source>
</evidence>
<dbReference type="InterPro" id="IPR012340">
    <property type="entry name" value="NA-bd_OB-fold"/>
</dbReference>
<dbReference type="InterPro" id="IPR023404">
    <property type="entry name" value="rSAM_horseshoe"/>
</dbReference>
<evidence type="ECO:0000256" key="1">
    <source>
        <dbReference type="ARBA" id="ARBA00022485"/>
    </source>
</evidence>
<dbReference type="HOGENOM" id="CLU_018697_0_1_9"/>
<dbReference type="InterPro" id="IPR020612">
    <property type="entry name" value="Methylthiotransferase_CS"/>
</dbReference>
<evidence type="ECO:0000313" key="13">
    <source>
        <dbReference type="Proteomes" id="UP000007969"/>
    </source>
</evidence>
<evidence type="ECO:0000256" key="5">
    <source>
        <dbReference type="ARBA" id="ARBA00022723"/>
    </source>
</evidence>
<sequence>MGGDLVDKLKVGLISLGCDKNRVDSEIILGNVKSAYEIVTDPKLADFIIINTCGFIESAKQESIDTILEMSQYKGKYNCRGIVVTGCLAQRYGIELMELLPEIDIMLGVNDYDKLVENINNFISDKQNKIHNCGYSDLNINEGKRILTTKSHTAYLRIAEGCDNYCTYCIIPKIRGKYRSRSIENILQECNELSLRGVKEVILIAQDTTRYGIDLYNKKMLPELMRSISKIEGIEWIRLLYCYPEEITEDIIDEIALNDKVCNYIDIPLQHISDNILKLMGRRGRKKDILRNINELRKKINDISIRTTIIVGFPGESEEDFKELKNFIENIKFDNLGVFKYSREEGTRAYKMKDQVSEELKTAREGELMMLQKHIIYSMQKYKIGNKYKVLVEGKKEGVWYGRNYAMAPDIDGVIYIKSKKELKVGTMIDVKITNSVEYDLVGVVYDESGK</sequence>
<dbReference type="Gene3D" id="3.80.30.20">
    <property type="entry name" value="tm_1862 like domain"/>
    <property type="match status" value="1"/>
</dbReference>
<dbReference type="SMART" id="SM00729">
    <property type="entry name" value="Elp3"/>
    <property type="match status" value="1"/>
</dbReference>
<dbReference type="FunFam" id="3.80.30.20:FF:000001">
    <property type="entry name" value="tRNA-2-methylthio-N(6)-dimethylallyladenosine synthase 2"/>
    <property type="match status" value="1"/>
</dbReference>
<dbReference type="GO" id="GO:0140101">
    <property type="term" value="F:catalytic activity, acting on a tRNA"/>
    <property type="evidence" value="ECO:0007669"/>
    <property type="project" value="UniProtKB-ARBA"/>
</dbReference>
<dbReference type="InterPro" id="IPR007197">
    <property type="entry name" value="rSAM"/>
</dbReference>
<feature type="binding site" evidence="8">
    <location>
        <position position="18"/>
    </location>
    <ligand>
        <name>[4Fe-4S] cluster</name>
        <dbReference type="ChEBI" id="CHEBI:49883"/>
        <label>1</label>
    </ligand>
</feature>
<gene>
    <name evidence="8" type="primary">rimO</name>
    <name evidence="12" type="ordered locus">CKR_1338</name>
</gene>
<evidence type="ECO:0000256" key="2">
    <source>
        <dbReference type="ARBA" id="ARBA00022490"/>
    </source>
</evidence>
<keyword evidence="4 8" id="KW-0949">S-adenosyl-L-methionine</keyword>
<keyword evidence="2 8" id="KW-0963">Cytoplasm</keyword>
<dbReference type="GO" id="GO:0051539">
    <property type="term" value="F:4 iron, 4 sulfur cluster binding"/>
    <property type="evidence" value="ECO:0007669"/>
    <property type="project" value="UniProtKB-UniRule"/>
</dbReference>
<dbReference type="PROSITE" id="PS01278">
    <property type="entry name" value="MTTASE_RADICAL"/>
    <property type="match status" value="1"/>
</dbReference>
<dbReference type="EC" id="2.8.4.4" evidence="8"/>
<dbReference type="EMBL" id="AP009049">
    <property type="protein sequence ID" value="BAH06389.1"/>
    <property type="molecule type" value="Genomic_DNA"/>
</dbReference>
<dbReference type="SFLD" id="SFLDF00274">
    <property type="entry name" value="ribosomal_protein_S12_methylth"/>
    <property type="match status" value="1"/>
</dbReference>
<dbReference type="KEGG" id="ckr:CKR_1338"/>
<dbReference type="PROSITE" id="PS51449">
    <property type="entry name" value="MTTASE_N"/>
    <property type="match status" value="1"/>
</dbReference>
<dbReference type="PANTHER" id="PTHR43837">
    <property type="entry name" value="RIBOSOMAL PROTEIN S12 METHYLTHIOTRANSFERASE RIMO"/>
    <property type="match status" value="1"/>
</dbReference>
<dbReference type="GO" id="GO:0005829">
    <property type="term" value="C:cytosol"/>
    <property type="evidence" value="ECO:0007669"/>
    <property type="project" value="TreeGrafter"/>
</dbReference>
<dbReference type="SUPFAM" id="SSF102114">
    <property type="entry name" value="Radical SAM enzymes"/>
    <property type="match status" value="1"/>
</dbReference>
<feature type="binding site" evidence="8">
    <location>
        <position position="53"/>
    </location>
    <ligand>
        <name>[4Fe-4S] cluster</name>
        <dbReference type="ChEBI" id="CHEBI:49883"/>
        <label>1</label>
    </ligand>
</feature>
<dbReference type="CDD" id="cd01335">
    <property type="entry name" value="Radical_SAM"/>
    <property type="match status" value="1"/>
</dbReference>
<keyword evidence="5 8" id="KW-0479">Metal-binding</keyword>
<comment type="similarity">
    <text evidence="8">Belongs to the methylthiotransferase family. RimO subfamily.</text>
</comment>
<dbReference type="GO" id="GO:0103039">
    <property type="term" value="F:protein methylthiotransferase activity"/>
    <property type="evidence" value="ECO:0007669"/>
    <property type="project" value="UniProtKB-EC"/>
</dbReference>
<keyword evidence="3 8" id="KW-0808">Transferase</keyword>
<keyword evidence="7 8" id="KW-0411">Iron-sulfur</keyword>
<keyword evidence="1 8" id="KW-0004">4Fe-4S</keyword>
<feature type="binding site" evidence="8">
    <location>
        <position position="166"/>
    </location>
    <ligand>
        <name>[4Fe-4S] cluster</name>
        <dbReference type="ChEBI" id="CHEBI:49883"/>
        <label>2</label>
        <note>4Fe-4S-S-AdoMet</note>
    </ligand>
</feature>
<dbReference type="PANTHER" id="PTHR43837:SF1">
    <property type="entry name" value="RIBOSOMAL PROTEIN US12 METHYLTHIOTRANSFERASE RIMO"/>
    <property type="match status" value="1"/>
</dbReference>
<dbReference type="GO" id="GO:0046872">
    <property type="term" value="F:metal ion binding"/>
    <property type="evidence" value="ECO:0007669"/>
    <property type="project" value="UniProtKB-KW"/>
</dbReference>
<dbReference type="Gene3D" id="3.40.50.12160">
    <property type="entry name" value="Methylthiotransferase, N-terminal domain"/>
    <property type="match status" value="1"/>
</dbReference>
<dbReference type="GO" id="GO:0035600">
    <property type="term" value="P:tRNA methylthiolation"/>
    <property type="evidence" value="ECO:0007669"/>
    <property type="project" value="UniProtKB-ARBA"/>
</dbReference>
<comment type="function">
    <text evidence="8">Catalyzes the methylthiolation of an aspartic acid residue of ribosomal protein uS12.</text>
</comment>
<evidence type="ECO:0000259" key="11">
    <source>
        <dbReference type="PROSITE" id="PS51918"/>
    </source>
</evidence>
<dbReference type="InterPro" id="IPR058240">
    <property type="entry name" value="rSAM_sf"/>
</dbReference>